<dbReference type="HOGENOM" id="CLU_141027_1_0_11"/>
<dbReference type="KEGG" id="cga:Celgi_0227"/>
<dbReference type="eggNOG" id="COG3832">
    <property type="taxonomic scope" value="Bacteria"/>
</dbReference>
<evidence type="ECO:0000313" key="1">
    <source>
        <dbReference type="EMBL" id="AEI10753.1"/>
    </source>
</evidence>
<keyword evidence="2" id="KW-1185">Reference proteome</keyword>
<dbReference type="RefSeq" id="WP_013882283.1">
    <property type="nucleotide sequence ID" value="NC_015671.1"/>
</dbReference>
<dbReference type="InterPro" id="IPR023393">
    <property type="entry name" value="START-like_dom_sf"/>
</dbReference>
<dbReference type="SUPFAM" id="SSF55961">
    <property type="entry name" value="Bet v1-like"/>
    <property type="match status" value="1"/>
</dbReference>
<dbReference type="Proteomes" id="UP000000485">
    <property type="component" value="Chromosome"/>
</dbReference>
<dbReference type="AlphaFoldDB" id="F8A3I9"/>
<proteinExistence type="predicted"/>
<evidence type="ECO:0000313" key="2">
    <source>
        <dbReference type="Proteomes" id="UP000000485"/>
    </source>
</evidence>
<gene>
    <name evidence="1" type="ordered locus">Celgi_0227</name>
</gene>
<reference evidence="2" key="1">
    <citation type="submission" date="2011-04" db="EMBL/GenBank/DDBJ databases">
        <title>Complete sequence of Cellvibrio gilvus ATCC 13127.</title>
        <authorList>
            <person name="Lucas S."/>
            <person name="Han J."/>
            <person name="Lapidus A."/>
            <person name="Cheng J.-F."/>
            <person name="Goodwin L."/>
            <person name="Pitluck S."/>
            <person name="Peters L."/>
            <person name="Munk A."/>
            <person name="Detter J.C."/>
            <person name="Han C."/>
            <person name="Tapia R."/>
            <person name="Land M."/>
            <person name="Hauser L."/>
            <person name="Kyrpides N."/>
            <person name="Ivanova N."/>
            <person name="Ovchinnikova G."/>
            <person name="Pagani I."/>
            <person name="Mead D."/>
            <person name="Brumm P."/>
            <person name="Woyke T."/>
        </authorList>
    </citation>
    <scope>NUCLEOTIDE SEQUENCE [LARGE SCALE GENOMIC DNA]</scope>
    <source>
        <strain evidence="2">ATCC 13127 / NRRL B-14078</strain>
    </source>
</reference>
<organism evidence="1 2">
    <name type="scientific">Cellulomonas gilvus (strain ATCC 13127 / NRRL B-14078)</name>
    <name type="common">Cellvibrio gilvus</name>
    <dbReference type="NCBI Taxonomy" id="593907"/>
    <lineage>
        <taxon>Bacteria</taxon>
        <taxon>Bacillati</taxon>
        <taxon>Actinomycetota</taxon>
        <taxon>Actinomycetes</taxon>
        <taxon>Micrococcales</taxon>
        <taxon>Cellulomonadaceae</taxon>
        <taxon>Cellulomonas</taxon>
    </lineage>
</organism>
<evidence type="ECO:0008006" key="3">
    <source>
        <dbReference type="Google" id="ProtNLM"/>
    </source>
</evidence>
<protein>
    <recommendedName>
        <fullName evidence="3">Polyketide cyclase/dehydrase</fullName>
    </recommendedName>
</protein>
<name>F8A3I9_CELGA</name>
<accession>F8A3I9</accession>
<sequence>MWTTNYTQTTTAAPSAVWGALERLHSGTPLGPNSDAFELHGPFAVGTTLTITPQGQEPMQSTIVSLVADTTYADRTVFGDLELTFRHDLAPSADGGTTVTHTLIIDGPGSDDIGPELGPQISGDFPVAMAELLSAAEQSSE</sequence>
<dbReference type="Gene3D" id="3.30.530.20">
    <property type="match status" value="1"/>
</dbReference>
<dbReference type="OrthoDB" id="9810827at2"/>
<dbReference type="EMBL" id="CP002665">
    <property type="protein sequence ID" value="AEI10753.1"/>
    <property type="molecule type" value="Genomic_DNA"/>
</dbReference>